<dbReference type="GO" id="GO:0008184">
    <property type="term" value="F:glycogen phosphorylase activity"/>
    <property type="evidence" value="ECO:0007669"/>
    <property type="project" value="InterPro"/>
</dbReference>
<evidence type="ECO:0000256" key="5">
    <source>
        <dbReference type="ARBA" id="ARBA00022679"/>
    </source>
</evidence>
<dbReference type="GO" id="GO:0030170">
    <property type="term" value="F:pyridoxal phosphate binding"/>
    <property type="evidence" value="ECO:0007669"/>
    <property type="project" value="InterPro"/>
</dbReference>
<dbReference type="Pfam" id="PF11897">
    <property type="entry name" value="DUF3417"/>
    <property type="match status" value="1"/>
</dbReference>
<evidence type="ECO:0000256" key="4">
    <source>
        <dbReference type="ARBA" id="ARBA00022676"/>
    </source>
</evidence>
<dbReference type="NCBIfam" id="TIGR02094">
    <property type="entry name" value="more_P_ylases"/>
    <property type="match status" value="1"/>
</dbReference>
<dbReference type="PANTHER" id="PTHR42655">
    <property type="entry name" value="GLYCOGEN PHOSPHORYLASE"/>
    <property type="match status" value="1"/>
</dbReference>
<comment type="catalytic activity">
    <reaction evidence="1">
        <text>[(1-&gt;4)-alpha-D-glucosyl](n) + phosphate = [(1-&gt;4)-alpha-D-glucosyl](n-1) + alpha-D-glucose 1-phosphate</text>
        <dbReference type="Rhea" id="RHEA:41732"/>
        <dbReference type="Rhea" id="RHEA-COMP:9584"/>
        <dbReference type="Rhea" id="RHEA-COMP:9586"/>
        <dbReference type="ChEBI" id="CHEBI:15444"/>
        <dbReference type="ChEBI" id="CHEBI:43474"/>
        <dbReference type="ChEBI" id="CHEBI:58601"/>
        <dbReference type="EC" id="2.4.1.1"/>
    </reaction>
</comment>
<dbReference type="Pfam" id="PF05693">
    <property type="entry name" value="Glycogen_syn"/>
    <property type="match status" value="1"/>
</dbReference>
<evidence type="ECO:0000256" key="1">
    <source>
        <dbReference type="ARBA" id="ARBA00001275"/>
    </source>
</evidence>
<name>A0A3B0UGB6_9ZZZZ</name>
<organism evidence="7">
    <name type="scientific">hydrothermal vent metagenome</name>
    <dbReference type="NCBI Taxonomy" id="652676"/>
    <lineage>
        <taxon>unclassified sequences</taxon>
        <taxon>metagenomes</taxon>
        <taxon>ecological metagenomes</taxon>
    </lineage>
</organism>
<proteinExistence type="inferred from homology"/>
<evidence type="ECO:0000256" key="3">
    <source>
        <dbReference type="ARBA" id="ARBA00022533"/>
    </source>
</evidence>
<dbReference type="InterPro" id="IPR000811">
    <property type="entry name" value="Glyco_trans_35"/>
</dbReference>
<keyword evidence="5 7" id="KW-0808">Transferase</keyword>
<feature type="non-terminal residue" evidence="7">
    <location>
        <position position="1"/>
    </location>
</feature>
<dbReference type="InterPro" id="IPR024517">
    <property type="entry name" value="Glycogen_phosphorylase_DUF3417"/>
</dbReference>
<dbReference type="Pfam" id="PF00343">
    <property type="entry name" value="Phosphorylase"/>
    <property type="match status" value="1"/>
</dbReference>
<dbReference type="SUPFAM" id="SSF53756">
    <property type="entry name" value="UDP-Glycosyltransferase/glycogen phosphorylase"/>
    <property type="match status" value="2"/>
</dbReference>
<reference evidence="7" key="1">
    <citation type="submission" date="2018-06" db="EMBL/GenBank/DDBJ databases">
        <authorList>
            <person name="Zhirakovskaya E."/>
        </authorList>
    </citation>
    <scope>NUCLEOTIDE SEQUENCE</scope>
</reference>
<sequence>ARNKVFEVASKLTGISYNKDTFLVLNSGRYEFKNKGIDIYLRALGKLNRSLPNEQRILAIIAVPAGHDGPQTVFTGESEKVQNPYLTHNLLDEDNDPVLREARNNGLNNSENDHVHLIFIPAYLNKHDGVVNLSYYDFLTAFDYTVFPSYYEPWGYTPHESIAFGIPTLTTTYAGFGKWVLDHFENSQGAVTVIDRQEKDEDAVVDEVADSISSFLNSDNRKAARTEAGKIADELTWEKLNKYYKKAWKLALTVAEERKEKEETQWTIPETQRLEANMNSDKPTWKKILVQPVLPKPLKPLIALAFNLWWSWNTEAAELFQSILPERWEELDTNPVMVLESLSLEKINSLVADNKFIAKLNRVYTEFQTYMQAAHEQQDELVAYFSMEYGLHNSVKIFSGGLGVLAGDYLKQASDSNKSMIAVGLLYRYGYFKQIISHFGDQIAEYNIQKTTQLPLVPVRDEQGETLRIPIAMPSRVVQAKVWRLDVGRVPLFLLDTDTLPNTEEDRKLTARLYAGDSEHRLKQEMILGLGGIRLIEKLGLQPRVFHSNEGHSAFIGLERIRNLIEKEHISYCAAKEVVRASTLFTTHTPVPAGHDSFEEHLMRAYLSHFSEVFSISWEAFMGLGRFHSKDTTEKFSMSVLATKLSQEVNGVSRIHGRVSREMFKGLYPGYYVEEMHIGYVTNGVHYFTWTDKVWQELYHQSFEEGFENDQPNTRYWEKIYDISDKKVWENRMHVKKRLIAFVKEHEQKDMLARQESPRLIVESIKHLDENQLIFGFARRFATYKRAHLLFTDLERLGKIVNDPERPVLFLFAGKAHPHDKAGQDLIKRIVEISKMPQFSGRIIFLENYDMVMGKMLTSGVDVWLNTPTRPLEASGTSGEKAIMNGVVNFSVLDGWWAEGYKEDAGWAIPETRTYENQSFQDELDAEMIYNILEEEIIPTYYDINKDGLSEKWVQHIKNTIAGIAPRFTMQRQLNDYYEKFYSPLFQNGKRMRAQHFSKAKALAVWKEKIRKTWNHISVESLIVPNTQKGAIAYGKHFVAEIRLSAPGLTAGDLGVDLIMGNRTNGNIEKILYRHPLEAKQKKDDIICFSCDFPLAHSGIVDYAFRLYPKHELLAYRMDFPLVKWI</sequence>
<dbReference type="EMBL" id="UOET01000460">
    <property type="protein sequence ID" value="VAW30065.1"/>
    <property type="molecule type" value="Genomic_DNA"/>
</dbReference>
<keyword evidence="4 7" id="KW-0328">Glycosyltransferase</keyword>
<dbReference type="Gene3D" id="3.40.50.2000">
    <property type="entry name" value="Glycogen Phosphorylase B"/>
    <property type="match status" value="4"/>
</dbReference>
<dbReference type="AlphaFoldDB" id="A0A3B0UGB6"/>
<dbReference type="EC" id="2.4.1.1" evidence="7"/>
<dbReference type="GO" id="GO:0004373">
    <property type="term" value="F:alpha-1,4-glucan glucosyltransferase (UDP-glucose donor) activity"/>
    <property type="evidence" value="ECO:0007669"/>
    <property type="project" value="InterPro"/>
</dbReference>
<dbReference type="PANTHER" id="PTHR42655:SF1">
    <property type="entry name" value="GLYCOGEN PHOSPHORYLASE"/>
    <property type="match status" value="1"/>
</dbReference>
<protein>
    <submittedName>
        <fullName evidence="7">Glycogen phosphorylase</fullName>
        <ecNumber evidence="7">2.4.1.1</ecNumber>
    </submittedName>
</protein>
<keyword evidence="3" id="KW-0021">Allosteric enzyme</keyword>
<accession>A0A3B0UGB6</accession>
<evidence type="ECO:0000259" key="6">
    <source>
        <dbReference type="Pfam" id="PF11897"/>
    </source>
</evidence>
<dbReference type="InterPro" id="IPR011834">
    <property type="entry name" value="Agluc_phsphrylas"/>
</dbReference>
<gene>
    <name evidence="7" type="ORF">MNBD_BACTEROID07-1392</name>
</gene>
<evidence type="ECO:0000313" key="7">
    <source>
        <dbReference type="EMBL" id="VAW30065.1"/>
    </source>
</evidence>
<comment type="similarity">
    <text evidence="2">Belongs to the glycogen phosphorylase family.</text>
</comment>
<dbReference type="InterPro" id="IPR052182">
    <property type="entry name" value="Glycogen/Maltodextrin_Phosph"/>
</dbReference>
<dbReference type="InterPro" id="IPR008631">
    <property type="entry name" value="Glycogen_synth"/>
</dbReference>
<dbReference type="GO" id="GO:0005978">
    <property type="term" value="P:glycogen biosynthetic process"/>
    <property type="evidence" value="ECO:0007669"/>
    <property type="project" value="InterPro"/>
</dbReference>
<feature type="domain" description="DUF3417" evidence="6">
    <location>
        <begin position="294"/>
        <end position="394"/>
    </location>
</feature>
<evidence type="ECO:0000256" key="2">
    <source>
        <dbReference type="ARBA" id="ARBA00006047"/>
    </source>
</evidence>